<name>A0A382S0W5_9ZZZZ</name>
<proteinExistence type="predicted"/>
<accession>A0A382S0W5</accession>
<dbReference type="InterPro" id="IPR013320">
    <property type="entry name" value="ConA-like_dom_sf"/>
</dbReference>
<dbReference type="SUPFAM" id="SSF49899">
    <property type="entry name" value="Concanavalin A-like lectins/glucanases"/>
    <property type="match status" value="1"/>
</dbReference>
<reference evidence="1" key="1">
    <citation type="submission" date="2018-05" db="EMBL/GenBank/DDBJ databases">
        <authorList>
            <person name="Lanie J.A."/>
            <person name="Ng W.-L."/>
            <person name="Kazmierczak K.M."/>
            <person name="Andrzejewski T.M."/>
            <person name="Davidsen T.M."/>
            <person name="Wayne K.J."/>
            <person name="Tettelin H."/>
            <person name="Glass J.I."/>
            <person name="Rusch D."/>
            <person name="Podicherti R."/>
            <person name="Tsui H.-C.T."/>
            <person name="Winkler M.E."/>
        </authorList>
    </citation>
    <scope>NUCLEOTIDE SEQUENCE</scope>
</reference>
<organism evidence="1">
    <name type="scientific">marine metagenome</name>
    <dbReference type="NCBI Taxonomy" id="408172"/>
    <lineage>
        <taxon>unclassified sequences</taxon>
        <taxon>metagenomes</taxon>
        <taxon>ecological metagenomes</taxon>
    </lineage>
</organism>
<dbReference type="Gene3D" id="2.60.120.200">
    <property type="match status" value="1"/>
</dbReference>
<sequence length="177" mass="19260">MKNAILNSMIPIGLVPLFLAITPQIVAKDLPSLMLYFDFESVNGKKVEDLSGKGNHGKIVGKPKIVDGKFGKAIEMTGGDDRIEVPHSDSLVFEKGVTFVTWSKIEKWNGDGDQWIDKGAHAAKGTGCGIMVYKTSSFYFMLGDGGTRNDLTFGAGEKVPVGNAWHHIAGTYNRRDL</sequence>
<dbReference type="Pfam" id="PF13385">
    <property type="entry name" value="Laminin_G_3"/>
    <property type="match status" value="1"/>
</dbReference>
<dbReference type="EMBL" id="UINC01125325">
    <property type="protein sequence ID" value="SVD03075.1"/>
    <property type="molecule type" value="Genomic_DNA"/>
</dbReference>
<protein>
    <recommendedName>
        <fullName evidence="2">LamG-like jellyroll fold domain-containing protein</fullName>
    </recommendedName>
</protein>
<dbReference type="AlphaFoldDB" id="A0A382S0W5"/>
<gene>
    <name evidence="1" type="ORF">METZ01_LOCUS355929</name>
</gene>
<evidence type="ECO:0000313" key="1">
    <source>
        <dbReference type="EMBL" id="SVD03075.1"/>
    </source>
</evidence>
<evidence type="ECO:0008006" key="2">
    <source>
        <dbReference type="Google" id="ProtNLM"/>
    </source>
</evidence>